<evidence type="ECO:0008006" key="3">
    <source>
        <dbReference type="Google" id="ProtNLM"/>
    </source>
</evidence>
<accession>A0A327NFW8</accession>
<evidence type="ECO:0000313" key="1">
    <source>
        <dbReference type="EMBL" id="RAI72944.1"/>
    </source>
</evidence>
<name>A0A327NFW8_9BACT</name>
<comment type="caution">
    <text evidence="1">The sequence shown here is derived from an EMBL/GenBank/DDBJ whole genome shotgun (WGS) entry which is preliminary data.</text>
</comment>
<dbReference type="RefSeq" id="WP_111351034.1">
    <property type="nucleotide sequence ID" value="NZ_QLII01000003.1"/>
</dbReference>
<dbReference type="Proteomes" id="UP000249016">
    <property type="component" value="Unassembled WGS sequence"/>
</dbReference>
<dbReference type="EMBL" id="QLII01000003">
    <property type="protein sequence ID" value="RAI72944.1"/>
    <property type="molecule type" value="Genomic_DNA"/>
</dbReference>
<evidence type="ECO:0000313" key="2">
    <source>
        <dbReference type="Proteomes" id="UP000249016"/>
    </source>
</evidence>
<dbReference type="AlphaFoldDB" id="A0A327NFW8"/>
<protein>
    <recommendedName>
        <fullName evidence="3">Transposase</fullName>
    </recommendedName>
</protein>
<keyword evidence="2" id="KW-1185">Reference proteome</keyword>
<gene>
    <name evidence="1" type="ORF">HMF3257_38095</name>
</gene>
<reference evidence="1 2" key="1">
    <citation type="submission" date="2018-06" db="EMBL/GenBank/DDBJ databases">
        <title>Spirosoma sp. HMF3257 Genome sequencing and assembly.</title>
        <authorList>
            <person name="Kang H."/>
            <person name="Cha I."/>
            <person name="Kim H."/>
            <person name="Kang J."/>
            <person name="Joh K."/>
        </authorList>
    </citation>
    <scope>NUCLEOTIDE SEQUENCE [LARGE SCALE GENOMIC DNA]</scope>
    <source>
        <strain evidence="1 2">HMF3257</strain>
    </source>
</reference>
<sequence>MWSYASGQWRTTGFPQPNTISALALWLIGQDVDMIFNKPRCPQANAKVERMQEVSSPWAELSKAADVADLQNRLSQAACFQREQFSVSRLKGKTRLAEFPQLETSRRVYEGFF</sequence>
<proteinExistence type="predicted"/>
<dbReference type="OrthoDB" id="1495855at2"/>
<organism evidence="1 2">
    <name type="scientific">Spirosoma telluris</name>
    <dbReference type="NCBI Taxonomy" id="2183553"/>
    <lineage>
        <taxon>Bacteria</taxon>
        <taxon>Pseudomonadati</taxon>
        <taxon>Bacteroidota</taxon>
        <taxon>Cytophagia</taxon>
        <taxon>Cytophagales</taxon>
        <taxon>Cytophagaceae</taxon>
        <taxon>Spirosoma</taxon>
    </lineage>
</organism>